<evidence type="ECO:0000313" key="2">
    <source>
        <dbReference type="EMBL" id="KAA2262562.1"/>
    </source>
</evidence>
<feature type="region of interest" description="Disordered" evidence="1">
    <location>
        <begin position="179"/>
        <end position="228"/>
    </location>
</feature>
<evidence type="ECO:0000256" key="1">
    <source>
        <dbReference type="SAM" id="MobiDB-lite"/>
    </source>
</evidence>
<reference evidence="2 3" key="1">
    <citation type="submission" date="2019-09" db="EMBL/GenBank/DDBJ databases">
        <title>Goodfellowia gen. nov., a new genus of the Pseudonocardineae related to Actinoalloteichus, containing Goodfellowia coeruleoviolacea gen. nov., comb. nov. gen. nov., comb. nov.</title>
        <authorList>
            <person name="Labeda D."/>
        </authorList>
    </citation>
    <scope>NUCLEOTIDE SEQUENCE [LARGE SCALE GENOMIC DNA]</scope>
    <source>
        <strain evidence="2 3">AN110305</strain>
    </source>
</reference>
<dbReference type="AlphaFoldDB" id="A0A5B2XIK0"/>
<feature type="compositionally biased region" description="Basic and acidic residues" evidence="1">
    <location>
        <begin position="201"/>
        <end position="216"/>
    </location>
</feature>
<dbReference type="OrthoDB" id="9153660at2"/>
<proteinExistence type="predicted"/>
<dbReference type="Proteomes" id="UP000323454">
    <property type="component" value="Unassembled WGS sequence"/>
</dbReference>
<accession>A0A5B2XIK0</accession>
<gene>
    <name evidence="2" type="ORF">F0L68_11680</name>
</gene>
<feature type="region of interest" description="Disordered" evidence="1">
    <location>
        <begin position="1"/>
        <end position="43"/>
    </location>
</feature>
<name>A0A5B2XIK0_9PSEU</name>
<feature type="compositionally biased region" description="Polar residues" evidence="1">
    <location>
        <begin position="25"/>
        <end position="34"/>
    </location>
</feature>
<dbReference type="RefSeq" id="WP_149849541.1">
    <property type="nucleotide sequence ID" value="NZ_VUOB01000021.1"/>
</dbReference>
<organism evidence="2 3">
    <name type="scientific">Solihabitans fulvus</name>
    <dbReference type="NCBI Taxonomy" id="1892852"/>
    <lineage>
        <taxon>Bacteria</taxon>
        <taxon>Bacillati</taxon>
        <taxon>Actinomycetota</taxon>
        <taxon>Actinomycetes</taxon>
        <taxon>Pseudonocardiales</taxon>
        <taxon>Pseudonocardiaceae</taxon>
        <taxon>Solihabitans</taxon>
    </lineage>
</organism>
<dbReference type="EMBL" id="VUOB01000021">
    <property type="protein sequence ID" value="KAA2262562.1"/>
    <property type="molecule type" value="Genomic_DNA"/>
</dbReference>
<protein>
    <submittedName>
        <fullName evidence="2">Uncharacterized protein</fullName>
    </submittedName>
</protein>
<evidence type="ECO:0000313" key="3">
    <source>
        <dbReference type="Proteomes" id="UP000323454"/>
    </source>
</evidence>
<keyword evidence="3" id="KW-1185">Reference proteome</keyword>
<sequence>MHAKDRPERTAPPGRPRRAAEPISNAMSAESATSYREHPEHPERLSPELLPALQRSVGNAAVGRLLADQRSPVVVQRAPTALSPAQRSLRDLAGRWKVQTFFALTTGRSNELQRVDAAVANWRRALEADPASPHQDLLNAIQQAITDWRAVKGTGSRSFRAAHIDSLSQRVTRAITDAGATAAPAAAHDEDEELDSEDEYFSEKSSEHASAEHSSESESESSESPWVFSTNGGMAVGRRSGSKDFFALPDVIDRANEALGDRGSPLQLRLSSGEVPEELAQRGLRRVEPVMVVHGEERTGDDLLDVNECIEVARKVTGDRAGNVLLAPEEEGGERVSHRQEPNNTTDFSAYARLVTRPGMTPERLARNLRKDTEYFRFTWREAEIDVDVEEAHDGDVDEAITAVRAQLVTAGMDTKVAGTLLREMERKNLEFHPGLQQILVDRAESAALLDGPLSAEKTEGIRDLTGKVGNLIKSRYRPYEAPNPERDRRLGINESATAEVGEAFGIYGTRARKREEKDEDRAAGRKAPWTYHFAGVVAKDGEDVVTLENYNRRDKPGGNAMWYFALYGGGRTFHGTHKETVTDAITLAMG</sequence>
<reference evidence="2 3" key="2">
    <citation type="submission" date="2019-09" db="EMBL/GenBank/DDBJ databases">
        <authorList>
            <person name="Jin C."/>
        </authorList>
    </citation>
    <scope>NUCLEOTIDE SEQUENCE [LARGE SCALE GENOMIC DNA]</scope>
    <source>
        <strain evidence="2 3">AN110305</strain>
    </source>
</reference>
<comment type="caution">
    <text evidence="2">The sequence shown here is derived from an EMBL/GenBank/DDBJ whole genome shotgun (WGS) entry which is preliminary data.</text>
</comment>
<feature type="compositionally biased region" description="Acidic residues" evidence="1">
    <location>
        <begin position="189"/>
        <end position="200"/>
    </location>
</feature>